<organism evidence="19 20">
    <name type="scientific">Helcococcus ovis</name>
    <dbReference type="NCBI Taxonomy" id="72026"/>
    <lineage>
        <taxon>Bacteria</taxon>
        <taxon>Bacillati</taxon>
        <taxon>Bacillota</taxon>
        <taxon>Tissierellia</taxon>
        <taxon>Tissierellales</taxon>
        <taxon>Peptoniphilaceae</taxon>
        <taxon>Helcococcus</taxon>
    </lineage>
</organism>
<dbReference type="Pfam" id="PF02879">
    <property type="entry name" value="PGM_PMM_II"/>
    <property type="match status" value="1"/>
</dbReference>
<dbReference type="Pfam" id="PF00408">
    <property type="entry name" value="PGM_PMM_IV"/>
    <property type="match status" value="1"/>
</dbReference>
<dbReference type="GO" id="GO:0006166">
    <property type="term" value="P:purine ribonucleoside salvage"/>
    <property type="evidence" value="ECO:0007669"/>
    <property type="project" value="TreeGrafter"/>
</dbReference>
<dbReference type="SUPFAM" id="SSF55957">
    <property type="entry name" value="Phosphoglucomutase, C-terminal domain"/>
    <property type="match status" value="1"/>
</dbReference>
<dbReference type="PANTHER" id="PTHR45745">
    <property type="entry name" value="PHOSPHOMANNOMUTASE 45A"/>
    <property type="match status" value="1"/>
</dbReference>
<name>A0A4R9C3J0_9FIRM</name>
<dbReference type="InterPro" id="IPR005841">
    <property type="entry name" value="Alpha-D-phosphohexomutase_SF"/>
</dbReference>
<keyword evidence="10" id="KW-0413">Isomerase</keyword>
<evidence type="ECO:0000256" key="11">
    <source>
        <dbReference type="ARBA" id="ARBA00039995"/>
    </source>
</evidence>
<dbReference type="PROSITE" id="PS00710">
    <property type="entry name" value="PGM_PMM"/>
    <property type="match status" value="1"/>
</dbReference>
<evidence type="ECO:0000256" key="5">
    <source>
        <dbReference type="ARBA" id="ARBA00010231"/>
    </source>
</evidence>
<sequence length="564" mass="63569">MDYKLRYEEWLNNEFFDQKTRDELLGLKGNDEEIQDRFYQDLKFGTAGLRGKIGAGTNRMNQYTVSLASQGLANTILEFGEQAKKRGVAISHDVRHMSREFAKITASVLAANGIKVYIHKDITPTPVLSYTIRKLKTISGVMITASHNPREYNGYKAYWEEGSQILDNIADKILGHIQEIGDFSNVKSIDFEEGIKQGIIEYVDDSVIESYFNDVLSLSLEDENIDKSIKAVYSPLNGTGRELVSKILQARGFDNLYLVKEQEMPDPDFTTVGYPNPEDPKAFKYAEALGKEKNAELLLATDPDADRTALEVRNKDGEYIFLTGNEIGSLLTYYILSRLDAQEKMPKNPVIVKSIVSSDLPDKIAKKYGVESMNVLTGFKNIYAPANEWDKTKEKTFVFGYEESIGYSYGTNVRDKDAVSSAMMIMEMAGYFKTQGKSLLDVQQELYKEFGYHGSKLISIVLEGLDGQKLIGRIMDDYRSNPIKEINGKQLVEVIDYQNDNTGLPKSNVLKYILSDGSWYVVRPSGTEPKIKLYIYSNAETQEEGDKMVEAIFDAANSKILSTK</sequence>
<comment type="similarity">
    <text evidence="5 14">Belongs to the phosphohexose mutase family.</text>
</comment>
<dbReference type="SUPFAM" id="SSF53738">
    <property type="entry name" value="Phosphoglucomutase, first 3 domains"/>
    <property type="match status" value="3"/>
</dbReference>
<dbReference type="Proteomes" id="UP000297454">
    <property type="component" value="Unassembled WGS sequence"/>
</dbReference>
<evidence type="ECO:0000256" key="8">
    <source>
        <dbReference type="ARBA" id="ARBA00022723"/>
    </source>
</evidence>
<evidence type="ECO:0000256" key="2">
    <source>
        <dbReference type="ARBA" id="ARBA00001946"/>
    </source>
</evidence>
<keyword evidence="20" id="KW-1185">Reference proteome</keyword>
<dbReference type="Gene3D" id="3.30.310.50">
    <property type="entry name" value="Alpha-D-phosphohexomutase, C-terminal domain"/>
    <property type="match status" value="1"/>
</dbReference>
<evidence type="ECO:0000256" key="1">
    <source>
        <dbReference type="ARBA" id="ARBA00000443"/>
    </source>
</evidence>
<dbReference type="EC" id="5.4.2.2" evidence="6"/>
<dbReference type="GeneID" id="97030949"/>
<dbReference type="InterPro" id="IPR005845">
    <property type="entry name" value="A-D-PHexomutase_a/b/a-II"/>
</dbReference>
<evidence type="ECO:0000259" key="15">
    <source>
        <dbReference type="Pfam" id="PF00408"/>
    </source>
</evidence>
<keyword evidence="9 14" id="KW-0460">Magnesium</keyword>
<reference evidence="19 20" key="1">
    <citation type="submission" date="2019-01" db="EMBL/GenBank/DDBJ databases">
        <title>Draft Genome Sequences of Helcococcus ovis Strains Isolated from the Uterus and Vagina of Dairy Cows with Metritis.</title>
        <authorList>
            <person name="Cunha F."/>
            <person name="Jeon S.J."/>
            <person name="Kutzer P."/>
            <person name="Galvao K.N."/>
        </authorList>
    </citation>
    <scope>NUCLEOTIDE SEQUENCE [LARGE SCALE GENOMIC DNA]</scope>
    <source>
        <strain evidence="19 20">KG-37</strain>
    </source>
</reference>
<feature type="domain" description="Alpha-D-phosphohexomutase alpha/beta/alpha" evidence="17">
    <location>
        <begin position="210"/>
        <end position="310"/>
    </location>
</feature>
<comment type="cofactor">
    <cofactor evidence="2">
        <name>Mg(2+)</name>
        <dbReference type="ChEBI" id="CHEBI:18420"/>
    </cofactor>
</comment>
<gene>
    <name evidence="19" type="ORF">EQF91_04700</name>
</gene>
<evidence type="ECO:0000256" key="10">
    <source>
        <dbReference type="ARBA" id="ARBA00023235"/>
    </source>
</evidence>
<dbReference type="InterPro" id="IPR005844">
    <property type="entry name" value="A-D-PHexomutase_a/b/a-I"/>
</dbReference>
<dbReference type="InterPro" id="IPR016055">
    <property type="entry name" value="A-D-PHexomutase_a/b/a-I/II/III"/>
</dbReference>
<dbReference type="Pfam" id="PF02880">
    <property type="entry name" value="PGM_PMM_III"/>
    <property type="match status" value="1"/>
</dbReference>
<proteinExistence type="inferred from homology"/>
<dbReference type="GO" id="GO:0005975">
    <property type="term" value="P:carbohydrate metabolic process"/>
    <property type="evidence" value="ECO:0007669"/>
    <property type="project" value="InterPro"/>
</dbReference>
<dbReference type="OrthoDB" id="9806956at2"/>
<evidence type="ECO:0000313" key="19">
    <source>
        <dbReference type="EMBL" id="TFF66103.1"/>
    </source>
</evidence>
<dbReference type="PRINTS" id="PR00509">
    <property type="entry name" value="PGMPMM"/>
</dbReference>
<dbReference type="InterPro" id="IPR036900">
    <property type="entry name" value="A-D-PHexomutase_C_sf"/>
</dbReference>
<comment type="catalytic activity">
    <reaction evidence="1">
        <text>alpha-D-glucose 1-phosphate = alpha-D-glucose 6-phosphate</text>
        <dbReference type="Rhea" id="RHEA:23536"/>
        <dbReference type="ChEBI" id="CHEBI:58225"/>
        <dbReference type="ChEBI" id="CHEBI:58601"/>
        <dbReference type="EC" id="5.4.2.2"/>
    </reaction>
</comment>
<dbReference type="AlphaFoldDB" id="A0A4R9C3J0"/>
<feature type="domain" description="Alpha-D-phosphohexomutase alpha/beta/alpha" evidence="18">
    <location>
        <begin position="324"/>
        <end position="450"/>
    </location>
</feature>
<comment type="caution">
    <text evidence="19">The sequence shown here is derived from an EMBL/GenBank/DDBJ whole genome shotgun (WGS) entry which is preliminary data.</text>
</comment>
<evidence type="ECO:0000256" key="7">
    <source>
        <dbReference type="ARBA" id="ARBA00022553"/>
    </source>
</evidence>
<feature type="domain" description="Alpha-D-phosphohexomutase alpha/beta/alpha" evidence="16">
    <location>
        <begin position="42"/>
        <end position="180"/>
    </location>
</feature>
<evidence type="ECO:0000259" key="16">
    <source>
        <dbReference type="Pfam" id="PF02878"/>
    </source>
</evidence>
<evidence type="ECO:0000256" key="6">
    <source>
        <dbReference type="ARBA" id="ARBA00012728"/>
    </source>
</evidence>
<comment type="pathway">
    <text evidence="3">Glycolipid metabolism; diglucosyl-diacylglycerol biosynthesis.</text>
</comment>
<comment type="pathway">
    <text evidence="4">Lipid metabolism.</text>
</comment>
<dbReference type="EMBL" id="SCFR01000013">
    <property type="protein sequence ID" value="TFF66103.1"/>
    <property type="molecule type" value="Genomic_DNA"/>
</dbReference>
<evidence type="ECO:0000256" key="13">
    <source>
        <dbReference type="ARBA" id="ARBA00041467"/>
    </source>
</evidence>
<keyword evidence="7" id="KW-0597">Phosphoprotein</keyword>
<evidence type="ECO:0000313" key="20">
    <source>
        <dbReference type="Proteomes" id="UP000297454"/>
    </source>
</evidence>
<dbReference type="Gene3D" id="3.40.120.10">
    <property type="entry name" value="Alpha-D-Glucose-1,6-Bisphosphate, subunit A, domain 3"/>
    <property type="match status" value="3"/>
</dbReference>
<feature type="domain" description="Alpha-D-phosphohexomutase C-terminal" evidence="15">
    <location>
        <begin position="500"/>
        <end position="554"/>
    </location>
</feature>
<dbReference type="GO" id="GO:0004614">
    <property type="term" value="F:phosphoglucomutase activity"/>
    <property type="evidence" value="ECO:0007669"/>
    <property type="project" value="UniProtKB-EC"/>
</dbReference>
<evidence type="ECO:0000259" key="18">
    <source>
        <dbReference type="Pfam" id="PF02880"/>
    </source>
</evidence>
<dbReference type="PANTHER" id="PTHR45745:SF1">
    <property type="entry name" value="PHOSPHOGLUCOMUTASE 2B-RELATED"/>
    <property type="match status" value="1"/>
</dbReference>
<dbReference type="InterPro" id="IPR016066">
    <property type="entry name" value="A-D-PHexomutase_CS"/>
</dbReference>
<evidence type="ECO:0000256" key="12">
    <source>
        <dbReference type="ARBA" id="ARBA00041398"/>
    </source>
</evidence>
<protein>
    <recommendedName>
        <fullName evidence="11">Phosphoglucomutase</fullName>
        <ecNumber evidence="6">5.4.2.2</ecNumber>
    </recommendedName>
    <alternativeName>
        <fullName evidence="13">Alpha-phosphoglucomutase</fullName>
    </alternativeName>
    <alternativeName>
        <fullName evidence="12">Glucose phosphomutase</fullName>
    </alternativeName>
</protein>
<dbReference type="InterPro" id="IPR005843">
    <property type="entry name" value="A-D-PHexomutase_C"/>
</dbReference>
<dbReference type="GO" id="GO:0000287">
    <property type="term" value="F:magnesium ion binding"/>
    <property type="evidence" value="ECO:0007669"/>
    <property type="project" value="InterPro"/>
</dbReference>
<dbReference type="InterPro" id="IPR005846">
    <property type="entry name" value="A-D-PHexomutase_a/b/a-III"/>
</dbReference>
<dbReference type="RefSeq" id="WP_134710712.1">
    <property type="nucleotide sequence ID" value="NZ_CP119081.1"/>
</dbReference>
<accession>A0A4R9C3J0</accession>
<dbReference type="GO" id="GO:0008973">
    <property type="term" value="F:phosphopentomutase activity"/>
    <property type="evidence" value="ECO:0007669"/>
    <property type="project" value="TreeGrafter"/>
</dbReference>
<evidence type="ECO:0000259" key="17">
    <source>
        <dbReference type="Pfam" id="PF02879"/>
    </source>
</evidence>
<dbReference type="CDD" id="cd05799">
    <property type="entry name" value="PGM2"/>
    <property type="match status" value="1"/>
</dbReference>
<evidence type="ECO:0000256" key="3">
    <source>
        <dbReference type="ARBA" id="ARBA00005164"/>
    </source>
</evidence>
<evidence type="ECO:0000256" key="14">
    <source>
        <dbReference type="RuleBase" id="RU004326"/>
    </source>
</evidence>
<keyword evidence="8 14" id="KW-0479">Metal-binding</keyword>
<evidence type="ECO:0000256" key="9">
    <source>
        <dbReference type="ARBA" id="ARBA00022842"/>
    </source>
</evidence>
<evidence type="ECO:0000256" key="4">
    <source>
        <dbReference type="ARBA" id="ARBA00005189"/>
    </source>
</evidence>
<dbReference type="Pfam" id="PF02878">
    <property type="entry name" value="PGM_PMM_I"/>
    <property type="match status" value="1"/>
</dbReference>